<comment type="caution">
    <text evidence="1">The sequence shown here is derived from an EMBL/GenBank/DDBJ whole genome shotgun (WGS) entry which is preliminary data.</text>
</comment>
<sequence>MGDYDLEVLEQYPIQVDNVRKVRGAILCETDRGLMLLKQAALSKPRILVMNEIHKAMKNQEHLKCDELIPNKEGEFLTVSEDGVSYYLKAWYQGRECDVRKHSEILESAKLLAKVHRLMEFPRCREGFREPDLVDEYRRHNRELKKVWNFIRKKTIKGEFESRFLEYFEAMYCVAARVEQRLEDSAYRQLMEQSREKGSFVHGEYNYHNILIAPDGMTVVNFEHVGRDIQPSDLYYFLRKVMEKHQWNEKLGAEILRAYCAVNPLREEEKEYIALRLSYPEKFWKCANTYYNSNKAWISSKSVEKLRLSIEQNEVKKAFLEQIFSFHLDKSGV</sequence>
<dbReference type="EMBL" id="BSBO01000004">
    <property type="protein sequence ID" value="GLG03405.1"/>
    <property type="molecule type" value="Genomic_DNA"/>
</dbReference>
<proteinExistence type="predicted"/>
<protein>
    <recommendedName>
        <fullName evidence="3">CotS family spore coat protein</fullName>
    </recommendedName>
</protein>
<evidence type="ECO:0000313" key="1">
    <source>
        <dbReference type="EMBL" id="GLG03405.1"/>
    </source>
</evidence>
<dbReference type="InterPro" id="IPR014255">
    <property type="entry name" value="Spore_coat_CotS"/>
</dbReference>
<dbReference type="SUPFAM" id="SSF56112">
    <property type="entry name" value="Protein kinase-like (PK-like)"/>
    <property type="match status" value="1"/>
</dbReference>
<keyword evidence="2" id="KW-1185">Reference proteome</keyword>
<dbReference type="GO" id="GO:0042601">
    <property type="term" value="C:endospore-forming forespore"/>
    <property type="evidence" value="ECO:0007669"/>
    <property type="project" value="TreeGrafter"/>
</dbReference>
<dbReference type="Gene3D" id="3.30.200.20">
    <property type="entry name" value="Phosphorylase Kinase, domain 1"/>
    <property type="match status" value="1"/>
</dbReference>
<dbReference type="PANTHER" id="PTHR39179">
    <property type="entry name" value="SPORE COAT PROTEIN I"/>
    <property type="match status" value="1"/>
</dbReference>
<dbReference type="AlphaFoldDB" id="A0A9W6C684"/>
<name>A0A9W6C684_9FIRM</name>
<dbReference type="Proteomes" id="UP001145145">
    <property type="component" value="Unassembled WGS sequence"/>
</dbReference>
<organism evidence="1 2">
    <name type="scientific">Sellimonas catena</name>
    <dbReference type="NCBI Taxonomy" id="2994035"/>
    <lineage>
        <taxon>Bacteria</taxon>
        <taxon>Bacillati</taxon>
        <taxon>Bacillota</taxon>
        <taxon>Clostridia</taxon>
        <taxon>Lachnospirales</taxon>
        <taxon>Lachnospiraceae</taxon>
        <taxon>Sellimonas</taxon>
    </lineage>
</organism>
<dbReference type="Gene3D" id="3.90.1200.10">
    <property type="match status" value="1"/>
</dbReference>
<accession>A0A9W6C684</accession>
<evidence type="ECO:0008006" key="3">
    <source>
        <dbReference type="Google" id="ProtNLM"/>
    </source>
</evidence>
<dbReference type="RefSeq" id="WP_118636892.1">
    <property type="nucleotide sequence ID" value="NZ_BSBO01000004.1"/>
</dbReference>
<evidence type="ECO:0000313" key="2">
    <source>
        <dbReference type="Proteomes" id="UP001145145"/>
    </source>
</evidence>
<dbReference type="InterPro" id="IPR011009">
    <property type="entry name" value="Kinase-like_dom_sf"/>
</dbReference>
<dbReference type="InterPro" id="IPR047175">
    <property type="entry name" value="CotS-like"/>
</dbReference>
<reference evidence="1 2" key="1">
    <citation type="journal article" date="2023" name="Int. J. Syst. Evol. Microbiol.">
        <title>Sellimonas catena sp. nov., isolated from human faeces.</title>
        <authorList>
            <person name="Hisatomi A."/>
            <person name="Ohkuma M."/>
            <person name="Sakamoto M."/>
        </authorList>
    </citation>
    <scope>NUCLEOTIDE SEQUENCE [LARGE SCALE GENOMIC DNA]</scope>
    <source>
        <strain evidence="1 2">12EGH17</strain>
    </source>
</reference>
<dbReference type="NCBIfam" id="TIGR02906">
    <property type="entry name" value="spore_CotS"/>
    <property type="match status" value="1"/>
</dbReference>
<dbReference type="PANTHER" id="PTHR39179:SF1">
    <property type="entry name" value="SPORE COAT PROTEIN I"/>
    <property type="match status" value="1"/>
</dbReference>
<gene>
    <name evidence="1" type="ORF">Selli1_05790</name>
</gene>